<evidence type="ECO:0000313" key="2">
    <source>
        <dbReference type="Proteomes" id="UP000320914"/>
    </source>
</evidence>
<name>A0A502IK04_9PSED</name>
<gene>
    <name evidence="1" type="ORF">EAH74_06145</name>
</gene>
<accession>A0A502IK04</accession>
<dbReference type="Proteomes" id="UP000320914">
    <property type="component" value="Unassembled WGS sequence"/>
</dbReference>
<protein>
    <submittedName>
        <fullName evidence="1">Uncharacterized protein</fullName>
    </submittedName>
</protein>
<proteinExistence type="predicted"/>
<dbReference type="AlphaFoldDB" id="A0A502IK04"/>
<comment type="caution">
    <text evidence="1">The sequence shown here is derived from an EMBL/GenBank/DDBJ whole genome shotgun (WGS) entry which is preliminary data.</text>
</comment>
<reference evidence="1 2" key="1">
    <citation type="journal article" date="2019" name="Environ. Microbiol.">
        <title>Species interactions and distinct microbial communities in high Arctic permafrost affected cryosols are associated with the CH4 and CO2 gas fluxes.</title>
        <authorList>
            <person name="Altshuler I."/>
            <person name="Hamel J."/>
            <person name="Turney S."/>
            <person name="Magnuson E."/>
            <person name="Levesque R."/>
            <person name="Greer C."/>
            <person name="Whyte L.G."/>
        </authorList>
    </citation>
    <scope>NUCLEOTIDE SEQUENCE [LARGE SCALE GENOMIC DNA]</scope>
    <source>
        <strain evidence="1 2">OWC5</strain>
    </source>
</reference>
<organism evidence="1 2">
    <name type="scientific">Pseudomonas mandelii</name>
    <dbReference type="NCBI Taxonomy" id="75612"/>
    <lineage>
        <taxon>Bacteria</taxon>
        <taxon>Pseudomonadati</taxon>
        <taxon>Pseudomonadota</taxon>
        <taxon>Gammaproteobacteria</taxon>
        <taxon>Pseudomonadales</taxon>
        <taxon>Pseudomonadaceae</taxon>
        <taxon>Pseudomonas</taxon>
    </lineage>
</organism>
<sequence>MGSHFITDALGQPLQALRNPRRSCRRLRSFALDLLGFCKNQDQKIAAFGSSYRGGRVAFSAAESWRGNAAYARRER</sequence>
<evidence type="ECO:0000313" key="1">
    <source>
        <dbReference type="EMBL" id="TPG86433.1"/>
    </source>
</evidence>
<dbReference type="EMBL" id="RCZA01000002">
    <property type="protein sequence ID" value="TPG86433.1"/>
    <property type="molecule type" value="Genomic_DNA"/>
</dbReference>